<name>A0A4D6LR97_VIGUN</name>
<keyword evidence="3" id="KW-1185">Reference proteome</keyword>
<accession>A0A4D6LR97</accession>
<dbReference type="EMBL" id="CP039348">
    <property type="protein sequence ID" value="QCD91432.1"/>
    <property type="molecule type" value="Genomic_DNA"/>
</dbReference>
<gene>
    <name evidence="2" type="ORF">DEO72_LG4g2397</name>
</gene>
<dbReference type="Proteomes" id="UP000501690">
    <property type="component" value="Linkage Group LG4"/>
</dbReference>
<proteinExistence type="predicted"/>
<feature type="region of interest" description="Disordered" evidence="1">
    <location>
        <begin position="63"/>
        <end position="98"/>
    </location>
</feature>
<evidence type="ECO:0000313" key="3">
    <source>
        <dbReference type="Proteomes" id="UP000501690"/>
    </source>
</evidence>
<organism evidence="2 3">
    <name type="scientific">Vigna unguiculata</name>
    <name type="common">Cowpea</name>
    <dbReference type="NCBI Taxonomy" id="3917"/>
    <lineage>
        <taxon>Eukaryota</taxon>
        <taxon>Viridiplantae</taxon>
        <taxon>Streptophyta</taxon>
        <taxon>Embryophyta</taxon>
        <taxon>Tracheophyta</taxon>
        <taxon>Spermatophyta</taxon>
        <taxon>Magnoliopsida</taxon>
        <taxon>eudicotyledons</taxon>
        <taxon>Gunneridae</taxon>
        <taxon>Pentapetalae</taxon>
        <taxon>rosids</taxon>
        <taxon>fabids</taxon>
        <taxon>Fabales</taxon>
        <taxon>Fabaceae</taxon>
        <taxon>Papilionoideae</taxon>
        <taxon>50 kb inversion clade</taxon>
        <taxon>NPAAA clade</taxon>
        <taxon>indigoferoid/millettioid clade</taxon>
        <taxon>Phaseoleae</taxon>
        <taxon>Vigna</taxon>
    </lineage>
</organism>
<evidence type="ECO:0000256" key="1">
    <source>
        <dbReference type="SAM" id="MobiDB-lite"/>
    </source>
</evidence>
<dbReference type="AlphaFoldDB" id="A0A4D6LR97"/>
<reference evidence="2 3" key="1">
    <citation type="submission" date="2019-04" db="EMBL/GenBank/DDBJ databases">
        <title>An improved genome assembly and genetic linkage map for asparagus bean, Vigna unguiculata ssp. sesquipedialis.</title>
        <authorList>
            <person name="Xia Q."/>
            <person name="Zhang R."/>
            <person name="Dong Y."/>
        </authorList>
    </citation>
    <scope>NUCLEOTIDE SEQUENCE [LARGE SCALE GENOMIC DNA]</scope>
    <source>
        <tissue evidence="2">Leaf</tissue>
    </source>
</reference>
<sequence>MNKMTPAQMAKLLNHRSLADHENLAHMLPSTKLMIIARKNSHIQHNHATKRIIQGPIDIQTQHSLAQQLAQAEGSRSGEPPPPPRRGHKNKNVGNAGSRLGEIPLAWASCLLAQKPQQVAWVTIRGEKA</sequence>
<protein>
    <submittedName>
        <fullName evidence="2">Uncharacterized protein</fullName>
    </submittedName>
</protein>
<evidence type="ECO:0000313" key="2">
    <source>
        <dbReference type="EMBL" id="QCD91432.1"/>
    </source>
</evidence>